<dbReference type="GeneID" id="85355027"/>
<evidence type="ECO:0000256" key="1">
    <source>
        <dbReference type="SAM" id="MobiDB-lite"/>
    </source>
</evidence>
<dbReference type="RefSeq" id="XP_060322819.1">
    <property type="nucleotide sequence ID" value="XM_060471479.1"/>
</dbReference>
<organism evidence="3 4">
    <name type="scientific">Armillaria tabescens</name>
    <name type="common">Ringless honey mushroom</name>
    <name type="synonym">Agaricus tabescens</name>
    <dbReference type="NCBI Taxonomy" id="1929756"/>
    <lineage>
        <taxon>Eukaryota</taxon>
        <taxon>Fungi</taxon>
        <taxon>Dikarya</taxon>
        <taxon>Basidiomycota</taxon>
        <taxon>Agaricomycotina</taxon>
        <taxon>Agaricomycetes</taxon>
        <taxon>Agaricomycetidae</taxon>
        <taxon>Agaricales</taxon>
        <taxon>Marasmiineae</taxon>
        <taxon>Physalacriaceae</taxon>
        <taxon>Desarmillaria</taxon>
    </lineage>
</organism>
<keyword evidence="2" id="KW-1133">Transmembrane helix</keyword>
<keyword evidence="2" id="KW-0472">Membrane</keyword>
<feature type="transmembrane region" description="Helical" evidence="2">
    <location>
        <begin position="40"/>
        <end position="62"/>
    </location>
</feature>
<comment type="caution">
    <text evidence="3">The sequence shown here is derived from an EMBL/GenBank/DDBJ whole genome shotgun (WGS) entry which is preliminary data.</text>
</comment>
<accession>A0AA39MLJ0</accession>
<dbReference type="AlphaFoldDB" id="A0AA39MLJ0"/>
<proteinExistence type="predicted"/>
<keyword evidence="4" id="KW-1185">Reference proteome</keyword>
<protein>
    <submittedName>
        <fullName evidence="3">Uncharacterized protein</fullName>
    </submittedName>
</protein>
<evidence type="ECO:0000313" key="4">
    <source>
        <dbReference type="Proteomes" id="UP001175211"/>
    </source>
</evidence>
<name>A0AA39MLJ0_ARMTA</name>
<reference evidence="3" key="1">
    <citation type="submission" date="2023-06" db="EMBL/GenBank/DDBJ databases">
        <authorList>
            <consortium name="Lawrence Berkeley National Laboratory"/>
            <person name="Ahrendt S."/>
            <person name="Sahu N."/>
            <person name="Indic B."/>
            <person name="Wong-Bajracharya J."/>
            <person name="Merenyi Z."/>
            <person name="Ke H.-M."/>
            <person name="Monk M."/>
            <person name="Kocsube S."/>
            <person name="Drula E."/>
            <person name="Lipzen A."/>
            <person name="Balint B."/>
            <person name="Henrissat B."/>
            <person name="Andreopoulos B."/>
            <person name="Martin F.M."/>
            <person name="Harder C.B."/>
            <person name="Rigling D."/>
            <person name="Ford K.L."/>
            <person name="Foster G.D."/>
            <person name="Pangilinan J."/>
            <person name="Papanicolaou A."/>
            <person name="Barry K."/>
            <person name="LaButti K."/>
            <person name="Viragh M."/>
            <person name="Koriabine M."/>
            <person name="Yan M."/>
            <person name="Riley R."/>
            <person name="Champramary S."/>
            <person name="Plett K.L."/>
            <person name="Tsai I.J."/>
            <person name="Slot J."/>
            <person name="Sipos G."/>
            <person name="Plett J."/>
            <person name="Nagy L.G."/>
            <person name="Grigoriev I.V."/>
        </authorList>
    </citation>
    <scope>NUCLEOTIDE SEQUENCE</scope>
    <source>
        <strain evidence="3">CCBAS 213</strain>
    </source>
</reference>
<feature type="region of interest" description="Disordered" evidence="1">
    <location>
        <begin position="1"/>
        <end position="20"/>
    </location>
</feature>
<gene>
    <name evidence="3" type="ORF">EV420DRAFT_150978</name>
</gene>
<dbReference type="Proteomes" id="UP001175211">
    <property type="component" value="Unassembled WGS sequence"/>
</dbReference>
<evidence type="ECO:0000313" key="3">
    <source>
        <dbReference type="EMBL" id="KAK0438139.1"/>
    </source>
</evidence>
<sequence>MSTQPAFPKSPSNDTFDIPKPVPASPTGLANILLTDSRCFAILFLFFALSVHTAHLFSIIGFSDERAARAVFGAVFNEWAKVLMNGRYSEETAKSLTPDVMGLSMSSRRLPDKLSSSIDLLTDDQVKVLIDVAVSRNDVVGIRHNPGISWMPATARRIAPDAVAKKCDPHGRCPSAFQRSGALFLCTRKNHCQAVIRCGS</sequence>
<keyword evidence="2" id="KW-0812">Transmembrane</keyword>
<evidence type="ECO:0000256" key="2">
    <source>
        <dbReference type="SAM" id="Phobius"/>
    </source>
</evidence>
<feature type="compositionally biased region" description="Polar residues" evidence="1">
    <location>
        <begin position="1"/>
        <end position="15"/>
    </location>
</feature>
<dbReference type="EMBL" id="JAUEPS010000101">
    <property type="protein sequence ID" value="KAK0438139.1"/>
    <property type="molecule type" value="Genomic_DNA"/>
</dbReference>